<dbReference type="NCBIfam" id="TIGR01725">
    <property type="entry name" value="phge_HK97_gp10"/>
    <property type="match status" value="1"/>
</dbReference>
<reference evidence="1 2" key="1">
    <citation type="submission" date="2016-07" db="EMBL/GenBank/DDBJ databases">
        <title>Complete genome sequence of the Lentzea guizhouensis DHS C013.</title>
        <authorList>
            <person name="Cao C."/>
        </authorList>
    </citation>
    <scope>NUCLEOTIDE SEQUENCE [LARGE SCALE GENOMIC DNA]</scope>
    <source>
        <strain evidence="1 2">DHS C013</strain>
    </source>
</reference>
<dbReference type="Pfam" id="PF04883">
    <property type="entry name" value="HK97-gp10_like"/>
    <property type="match status" value="1"/>
</dbReference>
<sequence>MNPMGANLKGDKQLLRDVAELQKKIIEAGGDAVEAWGEDVKGTAQNRVPIDSGNLGSAIESRPDRKRLKCDVGVWEEDAYYAEFVEQGTQSMYAQPFLVPAFEQHADVTPYAKGALAKRLDS</sequence>
<keyword evidence="2" id="KW-1185">Reference proteome</keyword>
<dbReference type="KEGG" id="led:BBK82_05000"/>
<organism evidence="1 2">
    <name type="scientific">Lentzea guizhouensis</name>
    <dbReference type="NCBI Taxonomy" id="1586287"/>
    <lineage>
        <taxon>Bacteria</taxon>
        <taxon>Bacillati</taxon>
        <taxon>Actinomycetota</taxon>
        <taxon>Actinomycetes</taxon>
        <taxon>Pseudonocardiales</taxon>
        <taxon>Pseudonocardiaceae</taxon>
        <taxon>Lentzea</taxon>
    </lineage>
</organism>
<dbReference type="Proteomes" id="UP000093053">
    <property type="component" value="Chromosome"/>
</dbReference>
<dbReference type="AlphaFoldDB" id="A0A1B2HCU8"/>
<accession>A0A1B2HCU8</accession>
<evidence type="ECO:0000313" key="2">
    <source>
        <dbReference type="Proteomes" id="UP000093053"/>
    </source>
</evidence>
<dbReference type="STRING" id="1586287.BBK82_05000"/>
<name>A0A1B2HCU8_9PSEU</name>
<gene>
    <name evidence="1" type="ORF">BBK82_05000</name>
</gene>
<protein>
    <recommendedName>
        <fullName evidence="3">HK97 gp10 family phage protein</fullName>
    </recommendedName>
</protein>
<evidence type="ECO:0008006" key="3">
    <source>
        <dbReference type="Google" id="ProtNLM"/>
    </source>
</evidence>
<dbReference type="EMBL" id="CP016793">
    <property type="protein sequence ID" value="ANZ35532.1"/>
    <property type="molecule type" value="Genomic_DNA"/>
</dbReference>
<proteinExistence type="predicted"/>
<dbReference type="InterPro" id="IPR010064">
    <property type="entry name" value="HK97-gp10_tail"/>
</dbReference>
<evidence type="ECO:0000313" key="1">
    <source>
        <dbReference type="EMBL" id="ANZ35532.1"/>
    </source>
</evidence>